<reference evidence="2" key="1">
    <citation type="journal article" date="2019" name="Int. J. Syst. Evol. Microbiol.">
        <title>The Global Catalogue of Microorganisms (GCM) 10K type strain sequencing project: providing services to taxonomists for standard genome sequencing and annotation.</title>
        <authorList>
            <consortium name="The Broad Institute Genomics Platform"/>
            <consortium name="The Broad Institute Genome Sequencing Center for Infectious Disease"/>
            <person name="Wu L."/>
            <person name="Ma J."/>
        </authorList>
    </citation>
    <scope>NUCLEOTIDE SEQUENCE [LARGE SCALE GENOMIC DNA]</scope>
    <source>
        <strain evidence="2">JCM 17626</strain>
    </source>
</reference>
<organism evidence="1 2">
    <name type="scientific">Pedobacter jeongneungensis</name>
    <dbReference type="NCBI Taxonomy" id="947309"/>
    <lineage>
        <taxon>Bacteria</taxon>
        <taxon>Pseudomonadati</taxon>
        <taxon>Bacteroidota</taxon>
        <taxon>Sphingobacteriia</taxon>
        <taxon>Sphingobacteriales</taxon>
        <taxon>Sphingobacteriaceae</taxon>
        <taxon>Pedobacter</taxon>
    </lineage>
</organism>
<evidence type="ECO:0000313" key="1">
    <source>
        <dbReference type="EMBL" id="GAA4203908.1"/>
    </source>
</evidence>
<keyword evidence="2" id="KW-1185">Reference proteome</keyword>
<name>A0ABP8BD42_9SPHI</name>
<accession>A0ABP8BD42</accession>
<protein>
    <submittedName>
        <fullName evidence="1">Uncharacterized protein</fullName>
    </submittedName>
</protein>
<dbReference type="EMBL" id="BAABBY010000005">
    <property type="protein sequence ID" value="GAA4203908.1"/>
    <property type="molecule type" value="Genomic_DNA"/>
</dbReference>
<sequence>MADAFKNLLGATYPSVRTDYYGYNVALTIPAVEAFLDLEAVAMFKVYKKQGHTFIDNLAFATELGELKSNFKWVDIKETDEKVINAILLGDYLFSFEISFTSFKQPAKTKRKAQLKYCTHLI</sequence>
<comment type="caution">
    <text evidence="1">The sequence shown here is derived from an EMBL/GenBank/DDBJ whole genome shotgun (WGS) entry which is preliminary data.</text>
</comment>
<dbReference type="RefSeq" id="WP_344851403.1">
    <property type="nucleotide sequence ID" value="NZ_BAABBY010000005.1"/>
</dbReference>
<gene>
    <name evidence="1" type="ORF">GCM10022289_20910</name>
</gene>
<proteinExistence type="predicted"/>
<dbReference type="Proteomes" id="UP001501772">
    <property type="component" value="Unassembled WGS sequence"/>
</dbReference>
<evidence type="ECO:0000313" key="2">
    <source>
        <dbReference type="Proteomes" id="UP001501772"/>
    </source>
</evidence>